<organism evidence="1 2">
    <name type="scientific">Hyphopichia burtonii NRRL Y-1933</name>
    <dbReference type="NCBI Taxonomy" id="984485"/>
    <lineage>
        <taxon>Eukaryota</taxon>
        <taxon>Fungi</taxon>
        <taxon>Dikarya</taxon>
        <taxon>Ascomycota</taxon>
        <taxon>Saccharomycotina</taxon>
        <taxon>Pichiomycetes</taxon>
        <taxon>Debaryomycetaceae</taxon>
        <taxon>Hyphopichia</taxon>
    </lineage>
</organism>
<dbReference type="GO" id="GO:0036149">
    <property type="term" value="P:phosphatidylinositol acyl-chain remodeling"/>
    <property type="evidence" value="ECO:0007669"/>
    <property type="project" value="TreeGrafter"/>
</dbReference>
<dbReference type="OrthoDB" id="189226at2759"/>
<evidence type="ECO:0000313" key="2">
    <source>
        <dbReference type="Proteomes" id="UP000095085"/>
    </source>
</evidence>
<sequence>MAYLARCSNNFQNENSLITLPRTNFFSWFLIWRVPTLRILFNLLKSDENWELESSLSQTFFKKIMNSKIPEWIILFPEANVWNPEDCRLHQKQCEKYYLPVLQNLLYPRFSGFYNAISSLNNKQNNKISTIYDVTIFYLKKPRISATESKEYGSSFASPTLLKIFSSEDEIEVKIHVKSKLIMRVPTKRKRLERWLEHCWVEKDKFITNEYLSHQIEPIVSTSLIDKPITSLLTSPSTNEISK</sequence>
<dbReference type="STRING" id="984485.A0A1E4RMI5"/>
<accession>A0A1E4RMI5</accession>
<dbReference type="GeneID" id="30992923"/>
<name>A0A1E4RMI5_9ASCO</name>
<dbReference type="PANTHER" id="PTHR10983:SF70">
    <property type="entry name" value="PROTEIN MUM3"/>
    <property type="match status" value="1"/>
</dbReference>
<dbReference type="AlphaFoldDB" id="A0A1E4RMI5"/>
<protein>
    <recommendedName>
        <fullName evidence="3">Acyltransferase C-terminal domain-containing protein</fullName>
    </recommendedName>
</protein>
<evidence type="ECO:0000313" key="1">
    <source>
        <dbReference type="EMBL" id="ODV68469.1"/>
    </source>
</evidence>
<reference evidence="2" key="1">
    <citation type="submission" date="2016-05" db="EMBL/GenBank/DDBJ databases">
        <title>Comparative genomics of biotechnologically important yeasts.</title>
        <authorList>
            <consortium name="DOE Joint Genome Institute"/>
            <person name="Riley R."/>
            <person name="Haridas S."/>
            <person name="Wolfe K.H."/>
            <person name="Lopes M.R."/>
            <person name="Hittinger C.T."/>
            <person name="Goker M."/>
            <person name="Salamov A."/>
            <person name="Wisecaver J."/>
            <person name="Long T.M."/>
            <person name="Aerts A.L."/>
            <person name="Barry K."/>
            <person name="Choi C."/>
            <person name="Clum A."/>
            <person name="Coughlan A.Y."/>
            <person name="Deshpande S."/>
            <person name="Douglass A.P."/>
            <person name="Hanson S.J."/>
            <person name="Klenk H.-P."/>
            <person name="Labutti K."/>
            <person name="Lapidus A."/>
            <person name="Lindquist E."/>
            <person name="Lipzen A."/>
            <person name="Meier-Kolthoff J.P."/>
            <person name="Ohm R.A."/>
            <person name="Otillar R.P."/>
            <person name="Pangilinan J."/>
            <person name="Peng Y."/>
            <person name="Rokas A."/>
            <person name="Rosa C.A."/>
            <person name="Scheuner C."/>
            <person name="Sibirny A.A."/>
            <person name="Slot J.C."/>
            <person name="Stielow J.B."/>
            <person name="Sun H."/>
            <person name="Kurtzman C.P."/>
            <person name="Blackwell M."/>
            <person name="Grigoriev I.V."/>
            <person name="Jeffries T.W."/>
        </authorList>
    </citation>
    <scope>NUCLEOTIDE SEQUENCE [LARGE SCALE GENOMIC DNA]</scope>
    <source>
        <strain evidence="2">NRRL Y-1933</strain>
    </source>
</reference>
<keyword evidence="2" id="KW-1185">Reference proteome</keyword>
<dbReference type="RefSeq" id="XP_020077536.1">
    <property type="nucleotide sequence ID" value="XM_020218373.1"/>
</dbReference>
<dbReference type="EMBL" id="KV454539">
    <property type="protein sequence ID" value="ODV68469.1"/>
    <property type="molecule type" value="Genomic_DNA"/>
</dbReference>
<gene>
    <name evidence="1" type="ORF">HYPBUDRAFT_104772</name>
</gene>
<proteinExistence type="predicted"/>
<dbReference type="PANTHER" id="PTHR10983">
    <property type="entry name" value="1-ACYLGLYCEROL-3-PHOSPHATE ACYLTRANSFERASE-RELATED"/>
    <property type="match status" value="1"/>
</dbReference>
<dbReference type="GO" id="GO:0005783">
    <property type="term" value="C:endoplasmic reticulum"/>
    <property type="evidence" value="ECO:0007669"/>
    <property type="project" value="TreeGrafter"/>
</dbReference>
<evidence type="ECO:0008006" key="3">
    <source>
        <dbReference type="Google" id="ProtNLM"/>
    </source>
</evidence>
<dbReference type="GO" id="GO:0016746">
    <property type="term" value="F:acyltransferase activity"/>
    <property type="evidence" value="ECO:0007669"/>
    <property type="project" value="TreeGrafter"/>
</dbReference>
<dbReference type="Proteomes" id="UP000095085">
    <property type="component" value="Unassembled WGS sequence"/>
</dbReference>